<dbReference type="PANTHER" id="PTHR43479:SF11">
    <property type="entry name" value="ACREF_ENVCD OPERON REPRESSOR-RELATED"/>
    <property type="match status" value="1"/>
</dbReference>
<dbReference type="RefSeq" id="WP_118019245.1">
    <property type="nucleotide sequence ID" value="NZ_CAUHGS010000009.1"/>
</dbReference>
<reference evidence="4 5" key="1">
    <citation type="submission" date="2018-08" db="EMBL/GenBank/DDBJ databases">
        <title>A genome reference for cultivated species of the human gut microbiota.</title>
        <authorList>
            <person name="Zou Y."/>
            <person name="Xue W."/>
            <person name="Luo G."/>
        </authorList>
    </citation>
    <scope>NUCLEOTIDE SEQUENCE [LARGE SCALE GENOMIC DNA]</scope>
    <source>
        <strain evidence="4 5">AF14-18</strain>
    </source>
</reference>
<gene>
    <name evidence="4" type="ORF">DWW02_20485</name>
</gene>
<dbReference type="Gene3D" id="1.10.357.10">
    <property type="entry name" value="Tetracycline Repressor, domain 2"/>
    <property type="match status" value="1"/>
</dbReference>
<evidence type="ECO:0000313" key="5">
    <source>
        <dbReference type="Proteomes" id="UP000284543"/>
    </source>
</evidence>
<sequence length="225" mass="25271">MARIVKEADERRNEILDAAETLITEKGYSKTTIIDILNQVGIAKGTFYYYFKSKEEVMDAIIERFIEQDVQKARLIAMDKSISPVRKICQIIAAGQPRTDGPKDRMIEEFHLPANALMHEKSIVRSILALSPILGEIASQGVKERLFSTEHPLEAMQILLVSGQILFDSSMFTWTPCEMEQKINGFIEAMEAVLGAEKGTFEPMKQILAAGSGCILQESESRRDE</sequence>
<dbReference type="Proteomes" id="UP000284543">
    <property type="component" value="Unassembled WGS sequence"/>
</dbReference>
<organism evidence="4 5">
    <name type="scientific">Enterocloster bolteae</name>
    <dbReference type="NCBI Taxonomy" id="208479"/>
    <lineage>
        <taxon>Bacteria</taxon>
        <taxon>Bacillati</taxon>
        <taxon>Bacillota</taxon>
        <taxon>Clostridia</taxon>
        <taxon>Lachnospirales</taxon>
        <taxon>Lachnospiraceae</taxon>
        <taxon>Enterocloster</taxon>
    </lineage>
</organism>
<protein>
    <submittedName>
        <fullName evidence="4">TetR/AcrR family transcriptional regulator</fullName>
    </submittedName>
</protein>
<accession>A0A412Z1H9</accession>
<dbReference type="Pfam" id="PF00440">
    <property type="entry name" value="TetR_N"/>
    <property type="match status" value="1"/>
</dbReference>
<feature type="domain" description="HTH tetR-type" evidence="3">
    <location>
        <begin position="9"/>
        <end position="69"/>
    </location>
</feature>
<evidence type="ECO:0000256" key="2">
    <source>
        <dbReference type="PROSITE-ProRule" id="PRU00335"/>
    </source>
</evidence>
<dbReference type="PROSITE" id="PS50977">
    <property type="entry name" value="HTH_TETR_2"/>
    <property type="match status" value="1"/>
</dbReference>
<evidence type="ECO:0000256" key="1">
    <source>
        <dbReference type="ARBA" id="ARBA00023125"/>
    </source>
</evidence>
<dbReference type="PRINTS" id="PR00455">
    <property type="entry name" value="HTHTETR"/>
</dbReference>
<comment type="caution">
    <text evidence="4">The sequence shown here is derived from an EMBL/GenBank/DDBJ whole genome shotgun (WGS) entry which is preliminary data.</text>
</comment>
<dbReference type="PANTHER" id="PTHR43479">
    <property type="entry name" value="ACREF/ENVCD OPERON REPRESSOR-RELATED"/>
    <property type="match status" value="1"/>
</dbReference>
<dbReference type="InterPro" id="IPR050624">
    <property type="entry name" value="HTH-type_Tx_Regulator"/>
</dbReference>
<dbReference type="SUPFAM" id="SSF46689">
    <property type="entry name" value="Homeodomain-like"/>
    <property type="match status" value="1"/>
</dbReference>
<dbReference type="Pfam" id="PF21303">
    <property type="entry name" value="TetR_C_39"/>
    <property type="match status" value="1"/>
</dbReference>
<keyword evidence="1 2" id="KW-0238">DNA-binding</keyword>
<dbReference type="InterPro" id="IPR049149">
    <property type="entry name" value="TetR/AcrR_C"/>
</dbReference>
<dbReference type="InterPro" id="IPR009057">
    <property type="entry name" value="Homeodomain-like_sf"/>
</dbReference>
<dbReference type="InterPro" id="IPR001647">
    <property type="entry name" value="HTH_TetR"/>
</dbReference>
<dbReference type="GO" id="GO:0003677">
    <property type="term" value="F:DNA binding"/>
    <property type="evidence" value="ECO:0007669"/>
    <property type="project" value="UniProtKB-UniRule"/>
</dbReference>
<proteinExistence type="predicted"/>
<evidence type="ECO:0000313" key="4">
    <source>
        <dbReference type="EMBL" id="RGV73758.1"/>
    </source>
</evidence>
<name>A0A412Z1H9_9FIRM</name>
<feature type="DNA-binding region" description="H-T-H motif" evidence="2">
    <location>
        <begin position="32"/>
        <end position="51"/>
    </location>
</feature>
<dbReference type="PROSITE" id="PS01081">
    <property type="entry name" value="HTH_TETR_1"/>
    <property type="match status" value="1"/>
</dbReference>
<dbReference type="EMBL" id="QRZM01000009">
    <property type="protein sequence ID" value="RGV73758.1"/>
    <property type="molecule type" value="Genomic_DNA"/>
</dbReference>
<evidence type="ECO:0000259" key="3">
    <source>
        <dbReference type="PROSITE" id="PS50977"/>
    </source>
</evidence>
<dbReference type="InterPro" id="IPR023772">
    <property type="entry name" value="DNA-bd_HTH_TetR-type_CS"/>
</dbReference>
<dbReference type="AlphaFoldDB" id="A0A412Z1H9"/>